<keyword evidence="2" id="KW-1185">Reference proteome</keyword>
<evidence type="ECO:0000313" key="2">
    <source>
        <dbReference type="Proteomes" id="UP001314170"/>
    </source>
</evidence>
<accession>A0AAV1SW24</accession>
<organism evidence="1 2">
    <name type="scientific">Dovyalis caffra</name>
    <dbReference type="NCBI Taxonomy" id="77055"/>
    <lineage>
        <taxon>Eukaryota</taxon>
        <taxon>Viridiplantae</taxon>
        <taxon>Streptophyta</taxon>
        <taxon>Embryophyta</taxon>
        <taxon>Tracheophyta</taxon>
        <taxon>Spermatophyta</taxon>
        <taxon>Magnoliopsida</taxon>
        <taxon>eudicotyledons</taxon>
        <taxon>Gunneridae</taxon>
        <taxon>Pentapetalae</taxon>
        <taxon>rosids</taxon>
        <taxon>fabids</taxon>
        <taxon>Malpighiales</taxon>
        <taxon>Salicaceae</taxon>
        <taxon>Flacourtieae</taxon>
        <taxon>Dovyalis</taxon>
    </lineage>
</organism>
<comment type="caution">
    <text evidence="1">The sequence shown here is derived from an EMBL/GenBank/DDBJ whole genome shotgun (WGS) entry which is preliminary data.</text>
</comment>
<name>A0AAV1SW24_9ROSI</name>
<reference evidence="1 2" key="1">
    <citation type="submission" date="2024-01" db="EMBL/GenBank/DDBJ databases">
        <authorList>
            <person name="Waweru B."/>
        </authorList>
    </citation>
    <scope>NUCLEOTIDE SEQUENCE [LARGE SCALE GENOMIC DNA]</scope>
</reference>
<evidence type="ECO:0000313" key="1">
    <source>
        <dbReference type="EMBL" id="CAK7357048.1"/>
    </source>
</evidence>
<protein>
    <submittedName>
        <fullName evidence="1">Uncharacterized protein</fullName>
    </submittedName>
</protein>
<proteinExistence type="predicted"/>
<gene>
    <name evidence="1" type="ORF">DCAF_LOCUS27331</name>
</gene>
<sequence>MKAAAAAWDEQMVLRTRTKASWPLVLGGFGGGWKLSCRVQTKIPAWLLLFNDVMSRARAKLVYACEWNPHAVEALKA</sequence>
<dbReference type="Proteomes" id="UP001314170">
    <property type="component" value="Unassembled WGS sequence"/>
</dbReference>
<dbReference type="EMBL" id="CAWUPB010001197">
    <property type="protein sequence ID" value="CAK7357048.1"/>
    <property type="molecule type" value="Genomic_DNA"/>
</dbReference>
<dbReference type="AlphaFoldDB" id="A0AAV1SW24"/>